<sequence length="290" mass="31779">MSEEGLFSASEAQVGLTGRPIRELPEPAPLEKHGPATIISMCNQKGGVGKTTSTINMGACLAELGRKVLLVDLDPQGALSAGLGLTHDQIEDTIYDVMLDSQTSIHSAIQHTSVPNLDLVPANIDLSAAEIQMVNEVGREHTLARALRPIRRDYDFIIIDCQPSLGLLTVNALACSQGVIIPMECEFFSLRGLALLTDTVEKVSERINFDLEVMGILVTMFDRRTKHAREVMDRVVEYFGDKVFDTVITRTVRFPETSVAGEPITSWAPSSQAAEQYRNLAKEVIERSNV</sequence>
<reference evidence="5 6" key="1">
    <citation type="submission" date="2017-05" db="EMBL/GenBank/DDBJ databases">
        <title>Complete genome sequence of Corynebacterium striatum KC-Na-1 isolated from Neophocaena asiaeorientalis in Korea.</title>
        <authorList>
            <person name="Kim J.H."/>
            <person name="Lee K."/>
        </authorList>
    </citation>
    <scope>NUCLEOTIDE SEQUENCE [LARGE SCALE GENOMIC DNA]</scope>
    <source>
        <strain evidence="5 6">KC-Na-01</strain>
    </source>
</reference>
<dbReference type="InterPro" id="IPR050678">
    <property type="entry name" value="DNA_Partitioning_ATPase"/>
</dbReference>
<dbReference type="SUPFAM" id="SSF52540">
    <property type="entry name" value="P-loop containing nucleoside triphosphate hydrolases"/>
    <property type="match status" value="1"/>
</dbReference>
<dbReference type="PROSITE" id="PS50142">
    <property type="entry name" value="RNASE_3_2"/>
    <property type="match status" value="1"/>
</dbReference>
<feature type="region of interest" description="Disordered" evidence="3">
    <location>
        <begin position="1"/>
        <end position="32"/>
    </location>
</feature>
<protein>
    <submittedName>
        <fullName evidence="5">Chromosome partitioning protein</fullName>
    </submittedName>
</protein>
<evidence type="ECO:0000256" key="3">
    <source>
        <dbReference type="SAM" id="MobiDB-lite"/>
    </source>
</evidence>
<evidence type="ECO:0000256" key="2">
    <source>
        <dbReference type="ARBA" id="ARBA00059092"/>
    </source>
</evidence>
<dbReference type="CDD" id="cd02042">
    <property type="entry name" value="ParAB_family"/>
    <property type="match status" value="1"/>
</dbReference>
<dbReference type="Proteomes" id="UP000250197">
    <property type="component" value="Chromosome"/>
</dbReference>
<dbReference type="InterPro" id="IPR027417">
    <property type="entry name" value="P-loop_NTPase"/>
</dbReference>
<dbReference type="Pfam" id="PF13614">
    <property type="entry name" value="AAA_31"/>
    <property type="match status" value="1"/>
</dbReference>
<gene>
    <name evidence="5" type="ORF">CBE89_06945</name>
</gene>
<comment type="function">
    <text evidence="2">May play a role in septum formation.</text>
</comment>
<evidence type="ECO:0000256" key="1">
    <source>
        <dbReference type="ARBA" id="ARBA00006976"/>
    </source>
</evidence>
<evidence type="ECO:0000259" key="4">
    <source>
        <dbReference type="PROSITE" id="PS50142"/>
    </source>
</evidence>
<proteinExistence type="inferred from homology"/>
<feature type="compositionally biased region" description="Basic and acidic residues" evidence="3">
    <location>
        <begin position="20"/>
        <end position="32"/>
    </location>
</feature>
<dbReference type="PANTHER" id="PTHR13696">
    <property type="entry name" value="P-LOOP CONTAINING NUCLEOSIDE TRIPHOSPHATE HYDROLASE"/>
    <property type="match status" value="1"/>
</dbReference>
<dbReference type="GO" id="GO:0004525">
    <property type="term" value="F:ribonuclease III activity"/>
    <property type="evidence" value="ECO:0007669"/>
    <property type="project" value="InterPro"/>
</dbReference>
<evidence type="ECO:0000313" key="5">
    <source>
        <dbReference type="EMBL" id="ART22419.1"/>
    </source>
</evidence>
<dbReference type="InterPro" id="IPR000999">
    <property type="entry name" value="RNase_III_dom"/>
</dbReference>
<organism evidence="5 6">
    <name type="scientific">Corynebacterium striatum</name>
    <dbReference type="NCBI Taxonomy" id="43770"/>
    <lineage>
        <taxon>Bacteria</taxon>
        <taxon>Bacillati</taxon>
        <taxon>Actinomycetota</taxon>
        <taxon>Actinomycetes</taxon>
        <taxon>Mycobacteriales</taxon>
        <taxon>Corynebacteriaceae</taxon>
        <taxon>Corynebacterium</taxon>
    </lineage>
</organism>
<comment type="similarity">
    <text evidence="1">Belongs to the ParA family.</text>
</comment>
<dbReference type="Gene3D" id="3.40.50.300">
    <property type="entry name" value="P-loop containing nucleotide triphosphate hydrolases"/>
    <property type="match status" value="1"/>
</dbReference>
<dbReference type="GO" id="GO:0006396">
    <property type="term" value="P:RNA processing"/>
    <property type="evidence" value="ECO:0007669"/>
    <property type="project" value="InterPro"/>
</dbReference>
<evidence type="ECO:0000313" key="6">
    <source>
        <dbReference type="Proteomes" id="UP000250197"/>
    </source>
</evidence>
<dbReference type="InterPro" id="IPR025669">
    <property type="entry name" value="AAA_dom"/>
</dbReference>
<accession>A0A2Z2J0H2</accession>
<feature type="domain" description="RNase III" evidence="4">
    <location>
        <begin position="196"/>
        <end position="252"/>
    </location>
</feature>
<dbReference type="PANTHER" id="PTHR13696:SF99">
    <property type="entry name" value="COBYRINIC ACID AC-DIAMIDE SYNTHASE"/>
    <property type="match status" value="1"/>
</dbReference>
<name>A0A2Z2J0H2_CORST</name>
<dbReference type="AlphaFoldDB" id="A0A2Z2J0H2"/>
<dbReference type="FunFam" id="3.40.50.300:FF:000285">
    <property type="entry name" value="Sporulation initiation inhibitor Soj"/>
    <property type="match status" value="1"/>
</dbReference>
<dbReference type="EMBL" id="CP021252">
    <property type="protein sequence ID" value="ART22419.1"/>
    <property type="molecule type" value="Genomic_DNA"/>
</dbReference>
<dbReference type="KEGG" id="cstr:CBE89_06945"/>